<dbReference type="OrthoDB" id="1378at2759"/>
<accession>A0A9P4LVY6</accession>
<dbReference type="InterPro" id="IPR033859">
    <property type="entry name" value="MPN_CSN6"/>
</dbReference>
<evidence type="ECO:0000259" key="4">
    <source>
        <dbReference type="PROSITE" id="PS50249"/>
    </source>
</evidence>
<evidence type="ECO:0000256" key="2">
    <source>
        <dbReference type="RuleBase" id="RU367006"/>
    </source>
</evidence>
<dbReference type="Gene3D" id="3.40.140.10">
    <property type="entry name" value="Cytidine Deaminase, domain 2"/>
    <property type="match status" value="1"/>
</dbReference>
<dbReference type="InterPro" id="IPR037518">
    <property type="entry name" value="MPN"/>
</dbReference>
<dbReference type="InterPro" id="IPR024969">
    <property type="entry name" value="EIF3F/CSN6-like_C"/>
</dbReference>
<dbReference type="GO" id="GO:0008237">
    <property type="term" value="F:metallopeptidase activity"/>
    <property type="evidence" value="ECO:0007669"/>
    <property type="project" value="InterPro"/>
</dbReference>
<keyword evidence="6" id="KW-1185">Reference proteome</keyword>
<comment type="function">
    <text evidence="2">Component of the COP9 signalosome complex (CSN), a complex involved in various cellular and developmental processes.</text>
</comment>
<comment type="caution">
    <text evidence="5">The sequence shown here is derived from an EMBL/GenBank/DDBJ whole genome shotgun (WGS) entry which is preliminary data.</text>
</comment>
<feature type="region of interest" description="Disordered" evidence="3">
    <location>
        <begin position="232"/>
        <end position="268"/>
    </location>
</feature>
<dbReference type="PANTHER" id="PTHR10540">
    <property type="entry name" value="EUKARYOTIC TRANSLATION INITIATION FACTOR 3 SUBUNIT F-RELATED"/>
    <property type="match status" value="1"/>
</dbReference>
<evidence type="ECO:0000313" key="6">
    <source>
        <dbReference type="Proteomes" id="UP000799776"/>
    </source>
</evidence>
<dbReference type="CDD" id="cd08063">
    <property type="entry name" value="MPN_CSN6"/>
    <property type="match status" value="1"/>
</dbReference>
<gene>
    <name evidence="5" type="ORF">K490DRAFT_74436</name>
</gene>
<dbReference type="GO" id="GO:0008180">
    <property type="term" value="C:COP9 signalosome"/>
    <property type="evidence" value="ECO:0007669"/>
    <property type="project" value="UniProtKB-UniRule"/>
</dbReference>
<keyword evidence="2" id="KW-0539">Nucleus</keyword>
<comment type="subcellular location">
    <subcellularLocation>
        <location evidence="2">Cytoplasm</location>
    </subcellularLocation>
    <subcellularLocation>
        <location evidence="2">Nucleus</location>
    </subcellularLocation>
</comment>
<proteinExistence type="inferred from homology"/>
<dbReference type="GO" id="GO:0000338">
    <property type="term" value="P:protein deneddylation"/>
    <property type="evidence" value="ECO:0007669"/>
    <property type="project" value="InterPro"/>
</dbReference>
<dbReference type="GO" id="GO:0005737">
    <property type="term" value="C:cytoplasm"/>
    <property type="evidence" value="ECO:0007669"/>
    <property type="project" value="UniProtKB-SubCell"/>
</dbReference>
<dbReference type="Proteomes" id="UP000799776">
    <property type="component" value="Unassembled WGS sequence"/>
</dbReference>
<name>A0A9P4LVY6_9PEZI</name>
<feature type="domain" description="MPN" evidence="4">
    <location>
        <begin position="22"/>
        <end position="168"/>
    </location>
</feature>
<dbReference type="PROSITE" id="PS50249">
    <property type="entry name" value="MPN"/>
    <property type="match status" value="1"/>
</dbReference>
<keyword evidence="2" id="KW-0963">Cytoplasm</keyword>
<dbReference type="EMBL" id="ML978724">
    <property type="protein sequence ID" value="KAF2086492.1"/>
    <property type="molecule type" value="Genomic_DNA"/>
</dbReference>
<dbReference type="InterPro" id="IPR000555">
    <property type="entry name" value="JAMM/MPN+_dom"/>
</dbReference>
<evidence type="ECO:0000256" key="3">
    <source>
        <dbReference type="SAM" id="MobiDB-lite"/>
    </source>
</evidence>
<comment type="similarity">
    <text evidence="1 2">Belongs to the peptidase M67A family. CSN6 subfamily.</text>
</comment>
<dbReference type="PANTHER" id="PTHR10540:SF8">
    <property type="entry name" value="COP9 SIGNALOSOME COMPLEX SUBUNIT 6"/>
    <property type="match status" value="1"/>
</dbReference>
<dbReference type="AlphaFoldDB" id="A0A9P4LVY6"/>
<reference evidence="5" key="1">
    <citation type="journal article" date="2020" name="Stud. Mycol.">
        <title>101 Dothideomycetes genomes: a test case for predicting lifestyles and emergence of pathogens.</title>
        <authorList>
            <person name="Haridas S."/>
            <person name="Albert R."/>
            <person name="Binder M."/>
            <person name="Bloem J."/>
            <person name="Labutti K."/>
            <person name="Salamov A."/>
            <person name="Andreopoulos B."/>
            <person name="Baker S."/>
            <person name="Barry K."/>
            <person name="Bills G."/>
            <person name="Bluhm B."/>
            <person name="Cannon C."/>
            <person name="Castanera R."/>
            <person name="Culley D."/>
            <person name="Daum C."/>
            <person name="Ezra D."/>
            <person name="Gonzalez J."/>
            <person name="Henrissat B."/>
            <person name="Kuo A."/>
            <person name="Liang C."/>
            <person name="Lipzen A."/>
            <person name="Lutzoni F."/>
            <person name="Magnuson J."/>
            <person name="Mondo S."/>
            <person name="Nolan M."/>
            <person name="Ohm R."/>
            <person name="Pangilinan J."/>
            <person name="Park H.-J."/>
            <person name="Ramirez L."/>
            <person name="Alfaro M."/>
            <person name="Sun H."/>
            <person name="Tritt A."/>
            <person name="Yoshinaga Y."/>
            <person name="Zwiers L.-H."/>
            <person name="Turgeon B."/>
            <person name="Goodwin S."/>
            <person name="Spatafora J."/>
            <person name="Crous P."/>
            <person name="Grigoriev I."/>
        </authorList>
    </citation>
    <scope>NUCLEOTIDE SEQUENCE</scope>
    <source>
        <strain evidence="5">CBS 121410</strain>
    </source>
</reference>
<evidence type="ECO:0000313" key="5">
    <source>
        <dbReference type="EMBL" id="KAF2086492.1"/>
    </source>
</evidence>
<sequence length="422" mass="45615">MAVPEENQLISSTRASDTSPLVQLHPLVLLTISDYITRHTLRQQKGPVVGAILGQQNGRDITMEVAFECKMIPVEDESGGAAIDEEWFNDRLEQYKTVYKAPALDIVGWFTLGATSGPSPNHLSVHEYIQKLHNETALLLLFHPNAVLEGQATGGKLPLTIYESVLEGGNSQQDKSSAMEVDGTATANKSLRFRELTYSVETSEAEMIAVDFVAKGGGNATAVDTVLETKKANAGESSSKGKGKAKVEQGQTSTAGSAELPNGDAPLLPEDEELLASLTAKTNAIKMLRARIKLLEEYLHELPPSYLTDASISFSASTSNPPDHEILRSIQSLVSRLPLLAPADTANFEREQAEQRADVELTNLLATITDSVADAHTLGTRHQIVEGLKADMKRRGPGFGPSKGLRHQTRYDIMMSNGVCQA</sequence>
<protein>
    <recommendedName>
        <fullName evidence="2">COP9 signalosome complex subunit 6</fullName>
    </recommendedName>
</protein>
<keyword evidence="2" id="KW-0736">Signalosome</keyword>
<dbReference type="Pfam" id="PF01398">
    <property type="entry name" value="JAB"/>
    <property type="match status" value="1"/>
</dbReference>
<organism evidence="5 6">
    <name type="scientific">Saccharata proteae CBS 121410</name>
    <dbReference type="NCBI Taxonomy" id="1314787"/>
    <lineage>
        <taxon>Eukaryota</taxon>
        <taxon>Fungi</taxon>
        <taxon>Dikarya</taxon>
        <taxon>Ascomycota</taxon>
        <taxon>Pezizomycotina</taxon>
        <taxon>Dothideomycetes</taxon>
        <taxon>Dothideomycetes incertae sedis</taxon>
        <taxon>Botryosphaeriales</taxon>
        <taxon>Saccharataceae</taxon>
        <taxon>Saccharata</taxon>
    </lineage>
</organism>
<dbReference type="Pfam" id="PF13012">
    <property type="entry name" value="MitMem_reg"/>
    <property type="match status" value="1"/>
</dbReference>
<evidence type="ECO:0000256" key="1">
    <source>
        <dbReference type="ARBA" id="ARBA00010893"/>
    </source>
</evidence>